<dbReference type="Proteomes" id="UP000002866">
    <property type="component" value="Chromosome 10"/>
</dbReference>
<evidence type="ECO:0000256" key="3">
    <source>
        <dbReference type="PROSITE-ProRule" id="PRU10141"/>
    </source>
</evidence>
<dbReference type="Gene3D" id="1.10.510.10">
    <property type="entry name" value="Transferase(Phosphotransferase) domain 1"/>
    <property type="match status" value="2"/>
</dbReference>
<feature type="binding site" evidence="3">
    <location>
        <position position="652"/>
    </location>
    <ligand>
        <name>ATP</name>
        <dbReference type="ChEBI" id="CHEBI:30616"/>
    </ligand>
</feature>
<feature type="compositionally biased region" description="Low complexity" evidence="4">
    <location>
        <begin position="92"/>
        <end position="101"/>
    </location>
</feature>
<dbReference type="RefSeq" id="XP_004182617.1">
    <property type="nucleotide sequence ID" value="XM_004182569.1"/>
</dbReference>
<organism evidence="6 7">
    <name type="scientific">Henningerozyma blattae (strain ATCC 34711 / CBS 6284 / DSM 70876 / NBRC 10599 / NRRL Y-10934 / UCD 77-7)</name>
    <name type="common">Yeast</name>
    <name type="synonym">Tetrapisispora blattae</name>
    <dbReference type="NCBI Taxonomy" id="1071380"/>
    <lineage>
        <taxon>Eukaryota</taxon>
        <taxon>Fungi</taxon>
        <taxon>Dikarya</taxon>
        <taxon>Ascomycota</taxon>
        <taxon>Saccharomycotina</taxon>
        <taxon>Saccharomycetes</taxon>
        <taxon>Saccharomycetales</taxon>
        <taxon>Saccharomycetaceae</taxon>
        <taxon>Henningerozyma</taxon>
    </lineage>
</organism>
<dbReference type="eggNOG" id="KOG0032">
    <property type="taxonomic scope" value="Eukaryota"/>
</dbReference>
<evidence type="ECO:0000313" key="6">
    <source>
        <dbReference type="EMBL" id="CCH63098.1"/>
    </source>
</evidence>
<dbReference type="EMBL" id="HE806325">
    <property type="protein sequence ID" value="CCH63098.1"/>
    <property type="molecule type" value="Genomic_DNA"/>
</dbReference>
<dbReference type="Pfam" id="PF00069">
    <property type="entry name" value="Pkinase"/>
    <property type="match status" value="2"/>
</dbReference>
<dbReference type="GO" id="GO:0004674">
    <property type="term" value="F:protein serine/threonine kinase activity"/>
    <property type="evidence" value="ECO:0007669"/>
    <property type="project" value="TreeGrafter"/>
</dbReference>
<feature type="domain" description="Protein kinase" evidence="5">
    <location>
        <begin position="623"/>
        <end position="1051"/>
    </location>
</feature>
<evidence type="ECO:0000256" key="4">
    <source>
        <dbReference type="SAM" id="MobiDB-lite"/>
    </source>
</evidence>
<accession>I2H9P6</accession>
<dbReference type="OrthoDB" id="4062651at2759"/>
<dbReference type="STRING" id="1071380.I2H9P6"/>
<feature type="compositionally biased region" description="Polar residues" evidence="4">
    <location>
        <begin position="816"/>
        <end position="825"/>
    </location>
</feature>
<feature type="region of interest" description="Disordered" evidence="4">
    <location>
        <begin position="816"/>
        <end position="845"/>
    </location>
</feature>
<evidence type="ECO:0000259" key="5">
    <source>
        <dbReference type="PROSITE" id="PS50011"/>
    </source>
</evidence>
<dbReference type="GO" id="GO:0005524">
    <property type="term" value="F:ATP binding"/>
    <property type="evidence" value="ECO:0007669"/>
    <property type="project" value="UniProtKB-UniRule"/>
</dbReference>
<dbReference type="PROSITE" id="PS00108">
    <property type="entry name" value="PROTEIN_KINASE_ST"/>
    <property type="match status" value="1"/>
</dbReference>
<name>I2H9P6_HENB6</name>
<dbReference type="GeneID" id="14498281"/>
<dbReference type="InterPro" id="IPR008271">
    <property type="entry name" value="Ser/Thr_kinase_AS"/>
</dbReference>
<feature type="region of interest" description="Disordered" evidence="4">
    <location>
        <begin position="86"/>
        <end position="110"/>
    </location>
</feature>
<dbReference type="InterPro" id="IPR000719">
    <property type="entry name" value="Prot_kinase_dom"/>
</dbReference>
<keyword evidence="2 3" id="KW-0067">ATP-binding</keyword>
<keyword evidence="7" id="KW-1185">Reference proteome</keyword>
<keyword evidence="1 3" id="KW-0547">Nucleotide-binding</keyword>
<feature type="region of interest" description="Disordered" evidence="4">
    <location>
        <begin position="1"/>
        <end position="35"/>
    </location>
</feature>
<dbReference type="PANTHER" id="PTHR24346">
    <property type="entry name" value="MAP/MICROTUBULE AFFINITY-REGULATING KINASE"/>
    <property type="match status" value="1"/>
</dbReference>
<dbReference type="CDD" id="cd00180">
    <property type="entry name" value="PKc"/>
    <property type="match status" value="1"/>
</dbReference>
<reference evidence="6 7" key="1">
    <citation type="journal article" date="2011" name="Proc. Natl. Acad. Sci. U.S.A.">
        <title>Evolutionary erosion of yeast sex chromosomes by mating-type switching accidents.</title>
        <authorList>
            <person name="Gordon J.L."/>
            <person name="Armisen D."/>
            <person name="Proux-Wera E."/>
            <person name="Oheigeartaigh S.S."/>
            <person name="Byrne K.P."/>
            <person name="Wolfe K.H."/>
        </authorList>
    </citation>
    <scope>NUCLEOTIDE SEQUENCE [LARGE SCALE GENOMIC DNA]</scope>
    <source>
        <strain evidence="7">ATCC 34711 / CBS 6284 / DSM 70876 / NBRC 10599 / NRRL Y-10934 / UCD 77-7</strain>
    </source>
</reference>
<proteinExistence type="predicted"/>
<dbReference type="HOGENOM" id="CLU_010370_0_0_1"/>
<feature type="compositionally biased region" description="Low complexity" evidence="4">
    <location>
        <begin position="887"/>
        <end position="906"/>
    </location>
</feature>
<dbReference type="GO" id="GO:0000226">
    <property type="term" value="P:microtubule cytoskeleton organization"/>
    <property type="evidence" value="ECO:0007669"/>
    <property type="project" value="TreeGrafter"/>
</dbReference>
<dbReference type="InterPro" id="IPR011009">
    <property type="entry name" value="Kinase-like_dom_sf"/>
</dbReference>
<dbReference type="SUPFAM" id="SSF56112">
    <property type="entry name" value="Protein kinase-like (PK-like)"/>
    <property type="match status" value="1"/>
</dbReference>
<dbReference type="AlphaFoldDB" id="I2H9P6"/>
<dbReference type="GO" id="GO:0035556">
    <property type="term" value="P:intracellular signal transduction"/>
    <property type="evidence" value="ECO:0007669"/>
    <property type="project" value="TreeGrafter"/>
</dbReference>
<gene>
    <name evidence="6" type="primary">TBLA0J01000</name>
    <name evidence="6" type="ORF">TBLA_0J01000</name>
</gene>
<protein>
    <recommendedName>
        <fullName evidence="5">Protein kinase domain-containing protein</fullName>
    </recommendedName>
</protein>
<dbReference type="KEGG" id="tbl:TBLA_0J01000"/>
<feature type="region of interest" description="Disordered" evidence="4">
    <location>
        <begin position="874"/>
        <end position="919"/>
    </location>
</feature>
<dbReference type="PANTHER" id="PTHR24346:SF76">
    <property type="entry name" value="NON-SPECIFIC SERINE_THREONINE PROTEIN KINASE"/>
    <property type="match status" value="1"/>
</dbReference>
<feature type="region of interest" description="Disordered" evidence="4">
    <location>
        <begin position="433"/>
        <end position="454"/>
    </location>
</feature>
<dbReference type="FunCoup" id="I2H9P6">
    <property type="interactions" value="296"/>
</dbReference>
<dbReference type="PROSITE" id="PS00107">
    <property type="entry name" value="PROTEIN_KINASE_ATP"/>
    <property type="match status" value="1"/>
</dbReference>
<sequence>MANSNPEKVKGQENAQGRFRRNTIGYNGNPSMESYKDRVAMDNYYDKNEEAILDEEEDENDRVKSSQDFQRLLKMTIDNRDEQGFCKKKSRSYSADSYSSQEDSESDSRDTIYFQPKKIYELDNENDTTSKITLQYPRSSKSPFYLSVSDSNQGSRTFDNLRLKSNDTIHPNNLDEKHDFYLNEINLSENGNSNTRAPSTMKSFKAIKEEDNDDTNKLSNHRPQSPIYQLNSSNLALVGMEDEYVPDLDFSELVMGWQRSGSSKTNSNRFLKDISAEEGLKSLNHNRKTNNKYVGSAGSTANNNSVYPYDFDYSTSNRKSWLNSMMANNHNNDSSSTSHRYTTSLMRIQPDLSTNVSRCTTSDSMVQDYNKDDILLDSPNDSFLYPNSNHAVVDPIPLPNLSIGNIESYRQELPSTITCPIDLERRDKNINRSFESNEDSNSENNDVLARNAKTNESEEVKLIESIILNSEAEKIDPLTQSFQTFATRRKSSIPASLDSAGSSLTYLPNNSGSIFEELKMTAEQVMELIKKLPPDFISLPYSQRKKMIIVLAPGKNYKILLSLIKRYSLKSSRSNVSLPKGNMRSRHGSIASQFLSSFSPSTSSMASIGSVKPGDQGSQILGHRLGKIIGFGAWGMVRDCIDITSGQNRAMKIVRFKSNIKVRKKVIKEVNIWKDLKHQYILPLLDWSLDREFAMYCLTEKISGGTLYDLVISWDELRRSKIKVEDRCKITIHLITQLLKALEYMHSKFLVHGDIKLENCLLQRGNNVLYWKIYLCDFGMSTSFKSTLNDQDDLSVDREIEMNVISPNSVLRSFSNTIDGKNSLPNRRPSLKSPTSPNTLERTSSGIKRMVDYNSVIKNRKSISVESPLQREGVFRDKTNIQRRVGNKSSKASTSSSISLSNLPSPRNTTLPNSVGNQGINREHSLTIRSPAPDSAIGSLPYASPELLDDDVGYLSQGPGADIWALGVTIYAMLLGRLPFKHEFESRLKAQILAGKYDKAPLREVCNMDKPIRRNSATQFEQFPNLYSVVSHCLLVDVDQRWSLDMINTSLQKDAASDDGLSRIEIL</sequence>
<evidence type="ECO:0000313" key="7">
    <source>
        <dbReference type="Proteomes" id="UP000002866"/>
    </source>
</evidence>
<evidence type="ECO:0000256" key="2">
    <source>
        <dbReference type="ARBA" id="ARBA00022840"/>
    </source>
</evidence>
<dbReference type="SMART" id="SM00220">
    <property type="entry name" value="S_TKc"/>
    <property type="match status" value="1"/>
</dbReference>
<feature type="compositionally biased region" description="Polar residues" evidence="4">
    <location>
        <begin position="907"/>
        <end position="919"/>
    </location>
</feature>
<dbReference type="PROSITE" id="PS50011">
    <property type="entry name" value="PROTEIN_KINASE_DOM"/>
    <property type="match status" value="1"/>
</dbReference>
<dbReference type="InParanoid" id="I2H9P6"/>
<dbReference type="InterPro" id="IPR017441">
    <property type="entry name" value="Protein_kinase_ATP_BS"/>
</dbReference>
<dbReference type="GO" id="GO:0005737">
    <property type="term" value="C:cytoplasm"/>
    <property type="evidence" value="ECO:0007669"/>
    <property type="project" value="TreeGrafter"/>
</dbReference>
<feature type="compositionally biased region" description="Polar residues" evidence="4">
    <location>
        <begin position="832"/>
        <end position="845"/>
    </location>
</feature>
<evidence type="ECO:0000256" key="1">
    <source>
        <dbReference type="ARBA" id="ARBA00022741"/>
    </source>
</evidence>